<evidence type="ECO:0000256" key="14">
    <source>
        <dbReference type="PROSITE-ProRule" id="PRU01360"/>
    </source>
</evidence>
<keyword evidence="3 14" id="KW-0813">Transport</keyword>
<dbReference type="PROSITE" id="PS01156">
    <property type="entry name" value="TONB_DEPENDENT_REC_2"/>
    <property type="match status" value="1"/>
</dbReference>
<dbReference type="Gene3D" id="2.60.40.1120">
    <property type="entry name" value="Carboxypeptidase-like, regulatory domain"/>
    <property type="match status" value="1"/>
</dbReference>
<feature type="domain" description="TonB-dependent receptor plug" evidence="18">
    <location>
        <begin position="123"/>
        <end position="223"/>
    </location>
</feature>
<evidence type="ECO:0000256" key="2">
    <source>
        <dbReference type="ARBA" id="ARBA00009810"/>
    </source>
</evidence>
<dbReference type="Pfam" id="PF07715">
    <property type="entry name" value="Plug"/>
    <property type="match status" value="1"/>
</dbReference>
<evidence type="ECO:0000256" key="9">
    <source>
        <dbReference type="ARBA" id="ARBA00023065"/>
    </source>
</evidence>
<reference evidence="20" key="1">
    <citation type="journal article" date="2019" name="Int. J. Syst. Evol. Microbiol.">
        <title>The Global Catalogue of Microorganisms (GCM) 10K type strain sequencing project: providing services to taxonomists for standard genome sequencing and annotation.</title>
        <authorList>
            <consortium name="The Broad Institute Genomics Platform"/>
            <consortium name="The Broad Institute Genome Sequencing Center for Infectious Disease"/>
            <person name="Wu L."/>
            <person name="Ma J."/>
        </authorList>
    </citation>
    <scope>NUCLEOTIDE SEQUENCE [LARGE SCALE GENOMIC DNA]</scope>
    <source>
        <strain evidence="20">KCTC 42903</strain>
    </source>
</reference>
<dbReference type="InterPro" id="IPR008969">
    <property type="entry name" value="CarboxyPept-like_regulatory"/>
</dbReference>
<keyword evidence="4 14" id="KW-1134">Transmembrane beta strand</keyword>
<dbReference type="InterPro" id="IPR037066">
    <property type="entry name" value="Plug_dom_sf"/>
</dbReference>
<dbReference type="InterPro" id="IPR036942">
    <property type="entry name" value="Beta-barrel_TonB_sf"/>
</dbReference>
<evidence type="ECO:0000256" key="8">
    <source>
        <dbReference type="ARBA" id="ARBA00023004"/>
    </source>
</evidence>
<dbReference type="InterPro" id="IPR010917">
    <property type="entry name" value="TonB_rcpt_CS"/>
</dbReference>
<protein>
    <submittedName>
        <fullName evidence="19">TonB-dependent siderophore receptor</fullName>
    </submittedName>
</protein>
<sequence length="782" mass="88235">MKNKFFTVLLCLYSLTSMAQNITITGTVTDEGNVPIPGVSIVLENTSTGTATDFDGKYTLQVPQDGQALLFSAIGFRTIKKDISAQQNQVLNVRLQEEITQLTEATIKMERRLKVNKLNIKNLEAPMTTHTISAKLLDQMDITNIEDASKSIAGLHSVNRYGGFHFFNIRGFDNFVLLYDGIRDERHTITRSAPVANFANVERIEMLKGPSSTMFGHSALGGIVNIIRKKPTNELSGNFKFTAGSYDTYNMVAGVGGPLTDKIRYRFDAGIGKTDGWKDVKENTNNMSLHLDYRIDDRNKLDLYAQYNNDYYGPDTGVPGTPDGKPLAGINPETNFANPNDYLTNEKTEFQLKYTHFFNNGSTLTNNLSYYDDSIDYLMDEVLFYNTTTETFSRRNGPYHFNHITKPLSNQLDYTFYFDTGSLKHKSIAGTSFTYLDRETIYGDIVVGDSELDLPVDDFVNPGVRQVTPARMISIKEYVTGIYLQDWITFSDRFKMLLGGRLDIFNGTYDKARRPINSSPDTFSDSKTNFSYRLAFSYQPVKDFLTTYGSVSSFFRPIRSQDTRTGKLFIPESGYQIEGGVKLEETDKLNVTLSGFYIKKNDLIVGHNVREQVGSATSTGIELDADAQPAKGLYLKLGYVFTNAYFDKYTPEPGDTDLSKNKTPWTPEHQINSWINYEFDNYFKGLGVGLGVNYVGKAFQNPRNTQSLPAYTVMNGTLYYNATSNVRIGLNIENLTDKLYFDNSLSDDDLYYYDAAYASEQATHQIYPGRGRNFKLSLSYNF</sequence>
<comment type="subcellular location">
    <subcellularLocation>
        <location evidence="1 14">Cell outer membrane</location>
        <topology evidence="1 14">Multi-pass membrane protein</topology>
    </subcellularLocation>
</comment>
<keyword evidence="12 19" id="KW-0675">Receptor</keyword>
<dbReference type="InterPro" id="IPR000531">
    <property type="entry name" value="Beta-barrel_TonB"/>
</dbReference>
<evidence type="ECO:0000256" key="15">
    <source>
        <dbReference type="RuleBase" id="RU003357"/>
    </source>
</evidence>
<evidence type="ECO:0000313" key="20">
    <source>
        <dbReference type="Proteomes" id="UP001597441"/>
    </source>
</evidence>
<evidence type="ECO:0000256" key="3">
    <source>
        <dbReference type="ARBA" id="ARBA00022448"/>
    </source>
</evidence>
<evidence type="ECO:0000256" key="5">
    <source>
        <dbReference type="ARBA" id="ARBA00022496"/>
    </source>
</evidence>
<dbReference type="Gene3D" id="2.40.170.20">
    <property type="entry name" value="TonB-dependent receptor, beta-barrel domain"/>
    <property type="match status" value="1"/>
</dbReference>
<keyword evidence="10 15" id="KW-0798">TonB box</keyword>
<dbReference type="InterPro" id="IPR010105">
    <property type="entry name" value="TonB_sidphr_rcpt"/>
</dbReference>
<dbReference type="EMBL" id="JBHULK010000002">
    <property type="protein sequence ID" value="MFD2534558.1"/>
    <property type="molecule type" value="Genomic_DNA"/>
</dbReference>
<keyword evidence="13 14" id="KW-0998">Cell outer membrane</keyword>
<keyword evidence="7 16" id="KW-0732">Signal</keyword>
<dbReference type="CDD" id="cd01347">
    <property type="entry name" value="ligand_gated_channel"/>
    <property type="match status" value="1"/>
</dbReference>
<evidence type="ECO:0000256" key="11">
    <source>
        <dbReference type="ARBA" id="ARBA00023136"/>
    </source>
</evidence>
<evidence type="ECO:0000256" key="6">
    <source>
        <dbReference type="ARBA" id="ARBA00022692"/>
    </source>
</evidence>
<evidence type="ECO:0000256" key="10">
    <source>
        <dbReference type="ARBA" id="ARBA00023077"/>
    </source>
</evidence>
<dbReference type="RefSeq" id="WP_388015366.1">
    <property type="nucleotide sequence ID" value="NZ_JBHUDT010000002.1"/>
</dbReference>
<accession>A0ABW5JP73</accession>
<comment type="caution">
    <text evidence="19">The sequence shown here is derived from an EMBL/GenBank/DDBJ whole genome shotgun (WGS) entry which is preliminary data.</text>
</comment>
<dbReference type="InterPro" id="IPR039426">
    <property type="entry name" value="TonB-dep_rcpt-like"/>
</dbReference>
<evidence type="ECO:0000259" key="17">
    <source>
        <dbReference type="Pfam" id="PF00593"/>
    </source>
</evidence>
<keyword evidence="11 14" id="KW-0472">Membrane</keyword>
<keyword evidence="5" id="KW-0410">Iron transport</keyword>
<dbReference type="Gene3D" id="2.170.130.10">
    <property type="entry name" value="TonB-dependent receptor, plug domain"/>
    <property type="match status" value="1"/>
</dbReference>
<evidence type="ECO:0000259" key="18">
    <source>
        <dbReference type="Pfam" id="PF07715"/>
    </source>
</evidence>
<evidence type="ECO:0000256" key="1">
    <source>
        <dbReference type="ARBA" id="ARBA00004571"/>
    </source>
</evidence>
<gene>
    <name evidence="19" type="ORF">ACFSQS_05520</name>
</gene>
<comment type="similarity">
    <text evidence="2 14 15">Belongs to the TonB-dependent receptor family.</text>
</comment>
<organism evidence="19 20">
    <name type="scientific">Gelatiniphilus marinus</name>
    <dbReference type="NCBI Taxonomy" id="1759464"/>
    <lineage>
        <taxon>Bacteria</taxon>
        <taxon>Pseudomonadati</taxon>
        <taxon>Bacteroidota</taxon>
        <taxon>Flavobacteriia</taxon>
        <taxon>Flavobacteriales</taxon>
        <taxon>Flavobacteriaceae</taxon>
        <taxon>Gelatiniphilus</taxon>
    </lineage>
</organism>
<evidence type="ECO:0000256" key="4">
    <source>
        <dbReference type="ARBA" id="ARBA00022452"/>
    </source>
</evidence>
<feature type="domain" description="TonB-dependent receptor-like beta-barrel" evidence="17">
    <location>
        <begin position="293"/>
        <end position="735"/>
    </location>
</feature>
<dbReference type="SUPFAM" id="SSF49464">
    <property type="entry name" value="Carboxypeptidase regulatory domain-like"/>
    <property type="match status" value="1"/>
</dbReference>
<evidence type="ECO:0000256" key="16">
    <source>
        <dbReference type="SAM" id="SignalP"/>
    </source>
</evidence>
<keyword evidence="20" id="KW-1185">Reference proteome</keyword>
<keyword evidence="9" id="KW-0406">Ion transport</keyword>
<dbReference type="PANTHER" id="PTHR32552:SF68">
    <property type="entry name" value="FERRICHROME OUTER MEMBRANE TRANSPORTER_PHAGE RECEPTOR"/>
    <property type="match status" value="1"/>
</dbReference>
<evidence type="ECO:0000256" key="7">
    <source>
        <dbReference type="ARBA" id="ARBA00022729"/>
    </source>
</evidence>
<dbReference type="NCBIfam" id="TIGR01783">
    <property type="entry name" value="TonB-siderophor"/>
    <property type="match status" value="1"/>
</dbReference>
<evidence type="ECO:0000313" key="19">
    <source>
        <dbReference type="EMBL" id="MFD2534558.1"/>
    </source>
</evidence>
<name>A0ABW5JP73_9FLAO</name>
<feature type="chain" id="PRO_5046873538" evidence="16">
    <location>
        <begin position="20"/>
        <end position="782"/>
    </location>
</feature>
<keyword evidence="8" id="KW-0408">Iron</keyword>
<feature type="signal peptide" evidence="16">
    <location>
        <begin position="1"/>
        <end position="19"/>
    </location>
</feature>
<dbReference type="InterPro" id="IPR012910">
    <property type="entry name" value="Plug_dom"/>
</dbReference>
<dbReference type="Pfam" id="PF00593">
    <property type="entry name" value="TonB_dep_Rec_b-barrel"/>
    <property type="match status" value="1"/>
</dbReference>
<dbReference type="PANTHER" id="PTHR32552">
    <property type="entry name" value="FERRICHROME IRON RECEPTOR-RELATED"/>
    <property type="match status" value="1"/>
</dbReference>
<dbReference type="PROSITE" id="PS52016">
    <property type="entry name" value="TONB_DEPENDENT_REC_3"/>
    <property type="match status" value="1"/>
</dbReference>
<evidence type="ECO:0000256" key="12">
    <source>
        <dbReference type="ARBA" id="ARBA00023170"/>
    </source>
</evidence>
<dbReference type="Pfam" id="PF13715">
    <property type="entry name" value="CarbopepD_reg_2"/>
    <property type="match status" value="1"/>
</dbReference>
<keyword evidence="6 14" id="KW-0812">Transmembrane</keyword>
<proteinExistence type="inferred from homology"/>
<dbReference type="SUPFAM" id="SSF56935">
    <property type="entry name" value="Porins"/>
    <property type="match status" value="1"/>
</dbReference>
<evidence type="ECO:0000256" key="13">
    <source>
        <dbReference type="ARBA" id="ARBA00023237"/>
    </source>
</evidence>
<dbReference type="Proteomes" id="UP001597441">
    <property type="component" value="Unassembled WGS sequence"/>
</dbReference>